<evidence type="ECO:0000313" key="1">
    <source>
        <dbReference type="EMBL" id="KAH3773466.1"/>
    </source>
</evidence>
<name>A0A9D4IFH2_DREPO</name>
<dbReference type="Proteomes" id="UP000828390">
    <property type="component" value="Unassembled WGS sequence"/>
</dbReference>
<evidence type="ECO:0000313" key="2">
    <source>
        <dbReference type="Proteomes" id="UP000828390"/>
    </source>
</evidence>
<comment type="caution">
    <text evidence="1">The sequence shown here is derived from an EMBL/GenBank/DDBJ whole genome shotgun (WGS) entry which is preliminary data.</text>
</comment>
<dbReference type="AlphaFoldDB" id="A0A9D4IFH2"/>
<organism evidence="1 2">
    <name type="scientific">Dreissena polymorpha</name>
    <name type="common">Zebra mussel</name>
    <name type="synonym">Mytilus polymorpha</name>
    <dbReference type="NCBI Taxonomy" id="45954"/>
    <lineage>
        <taxon>Eukaryota</taxon>
        <taxon>Metazoa</taxon>
        <taxon>Spiralia</taxon>
        <taxon>Lophotrochozoa</taxon>
        <taxon>Mollusca</taxon>
        <taxon>Bivalvia</taxon>
        <taxon>Autobranchia</taxon>
        <taxon>Heteroconchia</taxon>
        <taxon>Euheterodonta</taxon>
        <taxon>Imparidentia</taxon>
        <taxon>Neoheterodontei</taxon>
        <taxon>Myida</taxon>
        <taxon>Dreissenoidea</taxon>
        <taxon>Dreissenidae</taxon>
        <taxon>Dreissena</taxon>
    </lineage>
</organism>
<protein>
    <submittedName>
        <fullName evidence="1">Uncharacterized protein</fullName>
    </submittedName>
</protein>
<accession>A0A9D4IFH2</accession>
<reference evidence="1" key="1">
    <citation type="journal article" date="2019" name="bioRxiv">
        <title>The Genome of the Zebra Mussel, Dreissena polymorpha: A Resource for Invasive Species Research.</title>
        <authorList>
            <person name="McCartney M.A."/>
            <person name="Auch B."/>
            <person name="Kono T."/>
            <person name="Mallez S."/>
            <person name="Zhang Y."/>
            <person name="Obille A."/>
            <person name="Becker A."/>
            <person name="Abrahante J.E."/>
            <person name="Garbe J."/>
            <person name="Badalamenti J.P."/>
            <person name="Herman A."/>
            <person name="Mangelson H."/>
            <person name="Liachko I."/>
            <person name="Sullivan S."/>
            <person name="Sone E.D."/>
            <person name="Koren S."/>
            <person name="Silverstein K.A.T."/>
            <person name="Beckman K.B."/>
            <person name="Gohl D.M."/>
        </authorList>
    </citation>
    <scope>NUCLEOTIDE SEQUENCE</scope>
    <source>
        <strain evidence="1">Duluth1</strain>
        <tissue evidence="1">Whole animal</tissue>
    </source>
</reference>
<proteinExistence type="predicted"/>
<reference evidence="1" key="2">
    <citation type="submission" date="2020-11" db="EMBL/GenBank/DDBJ databases">
        <authorList>
            <person name="McCartney M.A."/>
            <person name="Auch B."/>
            <person name="Kono T."/>
            <person name="Mallez S."/>
            <person name="Becker A."/>
            <person name="Gohl D.M."/>
            <person name="Silverstein K.A.T."/>
            <person name="Koren S."/>
            <person name="Bechman K.B."/>
            <person name="Herman A."/>
            <person name="Abrahante J.E."/>
            <person name="Garbe J."/>
        </authorList>
    </citation>
    <scope>NUCLEOTIDE SEQUENCE</scope>
    <source>
        <strain evidence="1">Duluth1</strain>
        <tissue evidence="1">Whole animal</tissue>
    </source>
</reference>
<gene>
    <name evidence="1" type="ORF">DPMN_174828</name>
</gene>
<sequence>MAGPKGGLRSGPAANKDWARAFKFLEVRVKWWGVGGLDVLDYWTEPNRGLHSSLVAKILSLVVRVKEDVGDYVCLDKLLAEGRSV</sequence>
<dbReference type="EMBL" id="JAIWYP010000009">
    <property type="protein sequence ID" value="KAH3773466.1"/>
    <property type="molecule type" value="Genomic_DNA"/>
</dbReference>
<keyword evidence="2" id="KW-1185">Reference proteome</keyword>